<dbReference type="GO" id="GO:0035243">
    <property type="term" value="F:protein-arginine omega-N symmetric methyltransferase activity"/>
    <property type="evidence" value="ECO:0007669"/>
    <property type="project" value="UniProtKB-EC"/>
</dbReference>
<comment type="function">
    <text evidence="7">Arginine methyltransferase involved in the assembly or stability of mitochondrial NADH:ubiquinone oxidoreductase complex (complex I).</text>
</comment>
<dbReference type="InterPro" id="IPR029063">
    <property type="entry name" value="SAM-dependent_MTases_sf"/>
</dbReference>
<keyword evidence="3 7" id="KW-0489">Methyltransferase</keyword>
<dbReference type="InterPro" id="IPR003788">
    <property type="entry name" value="NDUFAF7"/>
</dbReference>
<evidence type="ECO:0000313" key="8">
    <source>
        <dbReference type="EMBL" id="ANB13421.1"/>
    </source>
</evidence>
<evidence type="ECO:0000256" key="4">
    <source>
        <dbReference type="ARBA" id="ARBA00022679"/>
    </source>
</evidence>
<dbReference type="OrthoDB" id="17415at2759"/>
<keyword evidence="5 7" id="KW-0496">Mitochondrion</keyword>
<name>A0A167DXQ5_9ASCO</name>
<dbReference type="GeneID" id="30033545"/>
<sequence>MGAGNGTLMLDILDYIRETQPDVYSRTRYNIIEISSSLASKQLSNLHRRVASAGHADKVNIINKSIFAWDTEVPEPCFFIALEVFDNFAHDVIRYDNTTLQPYQGNVVIDKSGDFFEIYSPDLDPWAAEFMKLRNRTLAGEYVPAWELGYHPLAQPKIWRGLKNSILPFRGNLSDPEYIPTRYLEFLHVLRDYFPEHRLLTSDFTHLSETIPGYNAPVVQTVMENKMIPISTYMAIQGFFDILFPTDFDLAAQLYTAVCGKLIKTASHREFLEVWAEVDATSTKTGENPMLSFYQNAAFMYS</sequence>
<dbReference type="Pfam" id="PF02636">
    <property type="entry name" value="Methyltransf_28"/>
    <property type="match status" value="1"/>
</dbReference>
<reference evidence="8 9" key="1">
    <citation type="submission" date="2016-02" db="EMBL/GenBank/DDBJ databases">
        <title>Complete genome sequence and transcriptome regulation of the pentose utilising yeast Sugiyamaella lignohabitans.</title>
        <authorList>
            <person name="Bellasio M."/>
            <person name="Peymann A."/>
            <person name="Valli M."/>
            <person name="Sipitzky M."/>
            <person name="Graf A."/>
            <person name="Sauer M."/>
            <person name="Marx H."/>
            <person name="Mattanovich D."/>
        </authorList>
    </citation>
    <scope>NUCLEOTIDE SEQUENCE [LARGE SCALE GENOMIC DNA]</scope>
    <source>
        <strain evidence="8 9">CBS 10342</strain>
    </source>
</reference>
<dbReference type="PANTHER" id="PTHR12049">
    <property type="entry name" value="PROTEIN ARGININE METHYLTRANSFERASE NDUFAF7, MITOCHONDRIAL"/>
    <property type="match status" value="1"/>
</dbReference>
<dbReference type="EMBL" id="CP014501">
    <property type="protein sequence ID" value="ANB13421.1"/>
    <property type="molecule type" value="Genomic_DNA"/>
</dbReference>
<comment type="catalytic activity">
    <reaction evidence="6 7">
        <text>L-arginyl-[protein] + 2 S-adenosyl-L-methionine = N(omega),N(omega)'-dimethyl-L-arginyl-[protein] + 2 S-adenosyl-L-homocysteine + 2 H(+)</text>
        <dbReference type="Rhea" id="RHEA:48108"/>
        <dbReference type="Rhea" id="RHEA-COMP:10532"/>
        <dbReference type="Rhea" id="RHEA-COMP:11992"/>
        <dbReference type="ChEBI" id="CHEBI:15378"/>
        <dbReference type="ChEBI" id="CHEBI:29965"/>
        <dbReference type="ChEBI" id="CHEBI:57856"/>
        <dbReference type="ChEBI" id="CHEBI:59789"/>
        <dbReference type="ChEBI" id="CHEBI:88221"/>
        <dbReference type="EC" id="2.1.1.320"/>
    </reaction>
</comment>
<evidence type="ECO:0000256" key="1">
    <source>
        <dbReference type="ARBA" id="ARBA00004173"/>
    </source>
</evidence>
<dbReference type="Proteomes" id="UP000189580">
    <property type="component" value="Chromosome a"/>
</dbReference>
<protein>
    <recommendedName>
        <fullName evidence="7">Protein arginine methyltransferase NDUFAF7</fullName>
        <ecNumber evidence="7">2.1.1.320</ecNumber>
    </recommendedName>
</protein>
<dbReference type="Gene3D" id="3.40.50.12710">
    <property type="match status" value="1"/>
</dbReference>
<evidence type="ECO:0000256" key="6">
    <source>
        <dbReference type="ARBA" id="ARBA00048612"/>
    </source>
</evidence>
<dbReference type="PANTHER" id="PTHR12049:SF5">
    <property type="entry name" value="PROTEIN ARGININE METHYLTRANSFERASE NDUFAF7 HOMOLOG, MITOCHONDRIAL"/>
    <property type="match status" value="1"/>
</dbReference>
<evidence type="ECO:0000256" key="7">
    <source>
        <dbReference type="RuleBase" id="RU364114"/>
    </source>
</evidence>
<proteinExistence type="inferred from homology"/>
<dbReference type="SUPFAM" id="SSF53335">
    <property type="entry name" value="S-adenosyl-L-methionine-dependent methyltransferases"/>
    <property type="match status" value="1"/>
</dbReference>
<keyword evidence="4 7" id="KW-0808">Transferase</keyword>
<dbReference type="InterPro" id="IPR038375">
    <property type="entry name" value="NDUFAF7_sf"/>
</dbReference>
<keyword evidence="9" id="KW-1185">Reference proteome</keyword>
<evidence type="ECO:0000313" key="9">
    <source>
        <dbReference type="Proteomes" id="UP000189580"/>
    </source>
</evidence>
<gene>
    <name evidence="8" type="ORF">AWJ20_1712</name>
</gene>
<accession>A0A167DXQ5</accession>
<evidence type="ECO:0000256" key="2">
    <source>
        <dbReference type="ARBA" id="ARBA00005891"/>
    </source>
</evidence>
<organism evidence="8 9">
    <name type="scientific">Sugiyamaella lignohabitans</name>
    <dbReference type="NCBI Taxonomy" id="796027"/>
    <lineage>
        <taxon>Eukaryota</taxon>
        <taxon>Fungi</taxon>
        <taxon>Dikarya</taxon>
        <taxon>Ascomycota</taxon>
        <taxon>Saccharomycotina</taxon>
        <taxon>Dipodascomycetes</taxon>
        <taxon>Dipodascales</taxon>
        <taxon>Trichomonascaceae</taxon>
        <taxon>Sugiyamaella</taxon>
    </lineage>
</organism>
<evidence type="ECO:0000256" key="5">
    <source>
        <dbReference type="ARBA" id="ARBA00023128"/>
    </source>
</evidence>
<comment type="similarity">
    <text evidence="2 7">Belongs to the NDUFAF7 family.</text>
</comment>
<dbReference type="AlphaFoldDB" id="A0A167DXQ5"/>
<comment type="subcellular location">
    <subcellularLocation>
        <location evidence="1 7">Mitochondrion</location>
    </subcellularLocation>
</comment>
<evidence type="ECO:0000256" key="3">
    <source>
        <dbReference type="ARBA" id="ARBA00022603"/>
    </source>
</evidence>
<dbReference type="KEGG" id="slb:AWJ20_1712"/>
<dbReference type="GO" id="GO:0032259">
    <property type="term" value="P:methylation"/>
    <property type="evidence" value="ECO:0007669"/>
    <property type="project" value="UniProtKB-KW"/>
</dbReference>
<dbReference type="EC" id="2.1.1.320" evidence="7"/>
<dbReference type="RefSeq" id="XP_018735898.1">
    <property type="nucleotide sequence ID" value="XM_018878613.1"/>
</dbReference>
<dbReference type="GO" id="GO:0005739">
    <property type="term" value="C:mitochondrion"/>
    <property type="evidence" value="ECO:0007669"/>
    <property type="project" value="UniProtKB-SubCell"/>
</dbReference>